<gene>
    <name evidence="5" type="ORF">G9U51_15395</name>
</gene>
<sequence>MRVLTTTLEMTDPAQQRPARPLPAGVRIEEATAVTPEFARFLYAVVGGPWTWVDRLTWSREQWAGELAAPGTRFFVAYAEGVPAGYVELTAGPGEDEVEIRYFGLAEQFIGRGVGGALLAHGIAAAWSAPGVRRVWVHTCSLDGPAALPNYEARGLRVVSAVESDEPVPDAPLGAWQSTTGLPR</sequence>
<proteinExistence type="predicted"/>
<reference evidence="5" key="1">
    <citation type="submission" date="2020-03" db="EMBL/GenBank/DDBJ databases">
        <title>Draft sequencing of Calidifontibacter sp. DB0510.</title>
        <authorList>
            <person name="Kim D.-U."/>
        </authorList>
    </citation>
    <scope>NUCLEOTIDE SEQUENCE</scope>
    <source>
        <strain evidence="5">DB0510</strain>
    </source>
</reference>
<evidence type="ECO:0000313" key="6">
    <source>
        <dbReference type="Proteomes" id="UP000744769"/>
    </source>
</evidence>
<dbReference type="RefSeq" id="WP_166198152.1">
    <property type="nucleotide sequence ID" value="NZ_JAAOIV010000013.1"/>
</dbReference>
<dbReference type="CDD" id="cd04301">
    <property type="entry name" value="NAT_SF"/>
    <property type="match status" value="1"/>
</dbReference>
<dbReference type="SUPFAM" id="SSF55729">
    <property type="entry name" value="Acyl-CoA N-acyltransferases (Nat)"/>
    <property type="match status" value="1"/>
</dbReference>
<evidence type="ECO:0000313" key="5">
    <source>
        <dbReference type="EMBL" id="NHN57155.1"/>
    </source>
</evidence>
<protein>
    <submittedName>
        <fullName evidence="5">GNAT family N-acetyltransferase</fullName>
    </submittedName>
</protein>
<dbReference type="GO" id="GO:0016747">
    <property type="term" value="F:acyltransferase activity, transferring groups other than amino-acyl groups"/>
    <property type="evidence" value="ECO:0007669"/>
    <property type="project" value="InterPro"/>
</dbReference>
<evidence type="ECO:0000259" key="4">
    <source>
        <dbReference type="PROSITE" id="PS51186"/>
    </source>
</evidence>
<evidence type="ECO:0000256" key="3">
    <source>
        <dbReference type="SAM" id="MobiDB-lite"/>
    </source>
</evidence>
<dbReference type="InterPro" id="IPR000182">
    <property type="entry name" value="GNAT_dom"/>
</dbReference>
<name>A0A967B4E3_9MICO</name>
<evidence type="ECO:0000256" key="2">
    <source>
        <dbReference type="ARBA" id="ARBA00023315"/>
    </source>
</evidence>
<dbReference type="EMBL" id="JAAOIV010000013">
    <property type="protein sequence ID" value="NHN57155.1"/>
    <property type="molecule type" value="Genomic_DNA"/>
</dbReference>
<dbReference type="AlphaFoldDB" id="A0A967B4E3"/>
<feature type="region of interest" description="Disordered" evidence="3">
    <location>
        <begin position="1"/>
        <end position="21"/>
    </location>
</feature>
<keyword evidence="2" id="KW-0012">Acyltransferase</keyword>
<evidence type="ECO:0000256" key="1">
    <source>
        <dbReference type="ARBA" id="ARBA00022679"/>
    </source>
</evidence>
<dbReference type="Pfam" id="PF00583">
    <property type="entry name" value="Acetyltransf_1"/>
    <property type="match status" value="1"/>
</dbReference>
<organism evidence="5 6">
    <name type="scientific">Metallococcus carri</name>
    <dbReference type="NCBI Taxonomy" id="1656884"/>
    <lineage>
        <taxon>Bacteria</taxon>
        <taxon>Bacillati</taxon>
        <taxon>Actinomycetota</taxon>
        <taxon>Actinomycetes</taxon>
        <taxon>Micrococcales</taxon>
        <taxon>Dermacoccaceae</taxon>
        <taxon>Metallococcus</taxon>
    </lineage>
</organism>
<dbReference type="PROSITE" id="PS51186">
    <property type="entry name" value="GNAT"/>
    <property type="match status" value="1"/>
</dbReference>
<keyword evidence="1" id="KW-0808">Transferase</keyword>
<dbReference type="Proteomes" id="UP000744769">
    <property type="component" value="Unassembled WGS sequence"/>
</dbReference>
<dbReference type="Gene3D" id="3.40.630.30">
    <property type="match status" value="1"/>
</dbReference>
<dbReference type="PANTHER" id="PTHR43877">
    <property type="entry name" value="AMINOALKYLPHOSPHONATE N-ACETYLTRANSFERASE-RELATED-RELATED"/>
    <property type="match status" value="1"/>
</dbReference>
<keyword evidence="6" id="KW-1185">Reference proteome</keyword>
<dbReference type="InterPro" id="IPR050832">
    <property type="entry name" value="Bact_Acetyltransf"/>
</dbReference>
<accession>A0A967B4E3</accession>
<feature type="domain" description="N-acetyltransferase" evidence="4">
    <location>
        <begin position="26"/>
        <end position="174"/>
    </location>
</feature>
<comment type="caution">
    <text evidence="5">The sequence shown here is derived from an EMBL/GenBank/DDBJ whole genome shotgun (WGS) entry which is preliminary data.</text>
</comment>
<dbReference type="InterPro" id="IPR016181">
    <property type="entry name" value="Acyl_CoA_acyltransferase"/>
</dbReference>